<dbReference type="EMBL" id="CAJOBP010091442">
    <property type="protein sequence ID" value="CAF4948930.1"/>
    <property type="molecule type" value="Genomic_DNA"/>
</dbReference>
<evidence type="ECO:0000256" key="3">
    <source>
        <dbReference type="ARBA" id="ARBA00022448"/>
    </source>
</evidence>
<keyword evidence="4 11" id="KW-0963">Cytoplasm</keyword>
<keyword evidence="9 11" id="KW-0072">Autophagy</keyword>
<dbReference type="GO" id="GO:0019786">
    <property type="term" value="F:protein-phosphatidylethanolamide deconjugating activity"/>
    <property type="evidence" value="ECO:0007669"/>
    <property type="project" value="InterPro"/>
</dbReference>
<dbReference type="SUPFAM" id="SSF54001">
    <property type="entry name" value="Cysteine proteinases"/>
    <property type="match status" value="1"/>
</dbReference>
<evidence type="ECO:0000256" key="6">
    <source>
        <dbReference type="ARBA" id="ARBA00022801"/>
    </source>
</evidence>
<evidence type="ECO:0000313" key="15">
    <source>
        <dbReference type="Proteomes" id="UP000663873"/>
    </source>
</evidence>
<keyword evidence="6 11" id="KW-0378">Hydrolase</keyword>
<feature type="signal peptide" evidence="12">
    <location>
        <begin position="1"/>
        <end position="15"/>
    </location>
</feature>
<dbReference type="InterPro" id="IPR046792">
    <property type="entry name" value="Peptidase_C54_cat"/>
</dbReference>
<dbReference type="EC" id="3.4.22.-" evidence="11"/>
<dbReference type="GO" id="GO:0000423">
    <property type="term" value="P:mitophagy"/>
    <property type="evidence" value="ECO:0007669"/>
    <property type="project" value="TreeGrafter"/>
</dbReference>
<organism evidence="14 15">
    <name type="scientific">Rotaria socialis</name>
    <dbReference type="NCBI Taxonomy" id="392032"/>
    <lineage>
        <taxon>Eukaryota</taxon>
        <taxon>Metazoa</taxon>
        <taxon>Spiralia</taxon>
        <taxon>Gnathifera</taxon>
        <taxon>Rotifera</taxon>
        <taxon>Eurotatoria</taxon>
        <taxon>Bdelloidea</taxon>
        <taxon>Philodinida</taxon>
        <taxon>Philodinidae</taxon>
        <taxon>Rotaria</taxon>
    </lineage>
</organism>
<evidence type="ECO:0000256" key="5">
    <source>
        <dbReference type="ARBA" id="ARBA00022670"/>
    </source>
</evidence>
<evidence type="ECO:0000256" key="12">
    <source>
        <dbReference type="SAM" id="SignalP"/>
    </source>
</evidence>
<dbReference type="GO" id="GO:0000045">
    <property type="term" value="P:autophagosome assembly"/>
    <property type="evidence" value="ECO:0007669"/>
    <property type="project" value="TreeGrafter"/>
</dbReference>
<gene>
    <name evidence="14" type="ORF">UJA718_LOCUS47658</name>
</gene>
<dbReference type="AlphaFoldDB" id="A0A821XTB9"/>
<dbReference type="InterPro" id="IPR038765">
    <property type="entry name" value="Papain-like_cys_pep_sf"/>
</dbReference>
<keyword evidence="12" id="KW-0732">Signal</keyword>
<comment type="similarity">
    <text evidence="2 11">Belongs to the peptidase C54 family.</text>
</comment>
<dbReference type="Pfam" id="PF03416">
    <property type="entry name" value="Peptidase_C54"/>
    <property type="match status" value="1"/>
</dbReference>
<sequence>MWLTSLLILVPLRLGLNELDLIYVPYLKEALKLTQTVGIIGGSPRHAVYILGFQD</sequence>
<dbReference type="GO" id="GO:0035973">
    <property type="term" value="P:aggrephagy"/>
    <property type="evidence" value="ECO:0007669"/>
    <property type="project" value="TreeGrafter"/>
</dbReference>
<name>A0A821XTB9_9BILA</name>
<comment type="catalytic activity">
    <reaction evidence="10">
        <text>[protein]-C-terminal L-amino acid-glycyl-phosphatidylethanolamide + H2O = [protein]-C-terminal L-amino acid-glycine + a 1,2-diacyl-sn-glycero-3-phosphoethanolamine</text>
        <dbReference type="Rhea" id="RHEA:67548"/>
        <dbReference type="Rhea" id="RHEA-COMP:17323"/>
        <dbReference type="Rhea" id="RHEA-COMP:17324"/>
        <dbReference type="ChEBI" id="CHEBI:15377"/>
        <dbReference type="ChEBI" id="CHEBI:64612"/>
        <dbReference type="ChEBI" id="CHEBI:172940"/>
        <dbReference type="ChEBI" id="CHEBI:172941"/>
    </reaction>
    <physiologicalReaction direction="left-to-right" evidence="10">
        <dbReference type="Rhea" id="RHEA:67549"/>
    </physiologicalReaction>
</comment>
<evidence type="ECO:0000256" key="7">
    <source>
        <dbReference type="ARBA" id="ARBA00022807"/>
    </source>
</evidence>
<dbReference type="GO" id="GO:0005737">
    <property type="term" value="C:cytoplasm"/>
    <property type="evidence" value="ECO:0007669"/>
    <property type="project" value="UniProtKB-SubCell"/>
</dbReference>
<evidence type="ECO:0000259" key="13">
    <source>
        <dbReference type="Pfam" id="PF03416"/>
    </source>
</evidence>
<reference evidence="14" key="1">
    <citation type="submission" date="2021-02" db="EMBL/GenBank/DDBJ databases">
        <authorList>
            <person name="Nowell W R."/>
        </authorList>
    </citation>
    <scope>NUCLEOTIDE SEQUENCE</scope>
</reference>
<evidence type="ECO:0000256" key="4">
    <source>
        <dbReference type="ARBA" id="ARBA00022490"/>
    </source>
</evidence>
<evidence type="ECO:0000256" key="11">
    <source>
        <dbReference type="RuleBase" id="RU363115"/>
    </source>
</evidence>
<feature type="non-terminal residue" evidence="14">
    <location>
        <position position="55"/>
    </location>
</feature>
<dbReference type="GO" id="GO:0016485">
    <property type="term" value="P:protein processing"/>
    <property type="evidence" value="ECO:0007669"/>
    <property type="project" value="TreeGrafter"/>
</dbReference>
<dbReference type="GO" id="GO:0015031">
    <property type="term" value="P:protein transport"/>
    <property type="evidence" value="ECO:0007669"/>
    <property type="project" value="UniProtKB-KW"/>
</dbReference>
<keyword evidence="15" id="KW-1185">Reference proteome</keyword>
<comment type="function">
    <text evidence="11">Cysteine protease that plays a key role in autophagy by mediating both proteolytic activation and delipidation of ATG8 family proteins.</text>
</comment>
<keyword evidence="3" id="KW-0813">Transport</keyword>
<evidence type="ECO:0000256" key="10">
    <source>
        <dbReference type="ARBA" id="ARBA00029362"/>
    </source>
</evidence>
<dbReference type="PANTHER" id="PTHR22624:SF49">
    <property type="entry name" value="CYSTEINE PROTEASE"/>
    <property type="match status" value="1"/>
</dbReference>
<comment type="caution">
    <text evidence="14">The sequence shown here is derived from an EMBL/GenBank/DDBJ whole genome shotgun (WGS) entry which is preliminary data.</text>
</comment>
<evidence type="ECO:0000256" key="9">
    <source>
        <dbReference type="ARBA" id="ARBA00023006"/>
    </source>
</evidence>
<feature type="domain" description="Peptidase C54 catalytic" evidence="13">
    <location>
        <begin position="2"/>
        <end position="55"/>
    </location>
</feature>
<feature type="chain" id="PRO_5032565312" description="Cysteine protease" evidence="12">
    <location>
        <begin position="16"/>
        <end position="55"/>
    </location>
</feature>
<proteinExistence type="inferred from homology"/>
<accession>A0A821XTB9</accession>
<dbReference type="GO" id="GO:0004197">
    <property type="term" value="F:cysteine-type endopeptidase activity"/>
    <property type="evidence" value="ECO:0007669"/>
    <property type="project" value="TreeGrafter"/>
</dbReference>
<keyword evidence="5 11" id="KW-0645">Protease</keyword>
<evidence type="ECO:0000313" key="14">
    <source>
        <dbReference type="EMBL" id="CAF4948930.1"/>
    </source>
</evidence>
<dbReference type="GO" id="GO:0034727">
    <property type="term" value="P:piecemeal microautophagy of the nucleus"/>
    <property type="evidence" value="ECO:0007669"/>
    <property type="project" value="TreeGrafter"/>
</dbReference>
<keyword evidence="8 11" id="KW-0653">Protein transport</keyword>
<dbReference type="InterPro" id="IPR005078">
    <property type="entry name" value="Peptidase_C54"/>
</dbReference>
<evidence type="ECO:0000256" key="8">
    <source>
        <dbReference type="ARBA" id="ARBA00022927"/>
    </source>
</evidence>
<evidence type="ECO:0000256" key="1">
    <source>
        <dbReference type="ARBA" id="ARBA00004496"/>
    </source>
</evidence>
<dbReference type="PANTHER" id="PTHR22624">
    <property type="entry name" value="CYSTEINE PROTEASE ATG4"/>
    <property type="match status" value="1"/>
</dbReference>
<evidence type="ECO:0000256" key="2">
    <source>
        <dbReference type="ARBA" id="ARBA00010958"/>
    </source>
</evidence>
<dbReference type="Proteomes" id="UP000663873">
    <property type="component" value="Unassembled WGS sequence"/>
</dbReference>
<keyword evidence="7" id="KW-0788">Thiol protease</keyword>
<comment type="subcellular location">
    <subcellularLocation>
        <location evidence="1 11">Cytoplasm</location>
    </subcellularLocation>
</comment>
<protein>
    <recommendedName>
        <fullName evidence="11">Cysteine protease</fullName>
        <ecNumber evidence="11">3.4.22.-</ecNumber>
    </recommendedName>
</protein>